<keyword evidence="1" id="KW-1133">Transmembrane helix</keyword>
<proteinExistence type="predicted"/>
<name>A0ABN4FBB8_9GAMM</name>
<reference evidence="2 3" key="1">
    <citation type="journal article" date="2015" name="Genome Announc.">
        <title>Thirty-Two Complete Genome Assemblies of Nine Yersinia Species, Including Y. pestis, Y. pseudotuberculosis, and Y. enterocolitica.</title>
        <authorList>
            <person name="Johnson S.L."/>
            <person name="Daligault H.E."/>
            <person name="Davenport K.W."/>
            <person name="Jaissle J."/>
            <person name="Frey K.G."/>
            <person name="Ladner J.T."/>
            <person name="Broomall S.M."/>
            <person name="Bishop-Lilly K.A."/>
            <person name="Bruce D.C."/>
            <person name="Coyne S.R."/>
            <person name="Gibbons H.S."/>
            <person name="Lo C.C."/>
            <person name="Munk A.C."/>
            <person name="Rosenzweig C.N."/>
            <person name="Koroleva G.I."/>
            <person name="Palacios G.F."/>
            <person name="Redden C.L."/>
            <person name="Xu Y."/>
            <person name="Minogue T.D."/>
            <person name="Chain P.S."/>
        </authorList>
    </citation>
    <scope>NUCLEOTIDE SEQUENCE [LARGE SCALE GENOMIC DNA]</scope>
    <source>
        <strain evidence="2 3">Y231</strain>
    </source>
</reference>
<dbReference type="EMBL" id="CP009997">
    <property type="protein sequence ID" value="AJJ34889.1"/>
    <property type="molecule type" value="Genomic_DNA"/>
</dbReference>
<sequence>MRHYFALVFSDYGGFVDQPQFIALGGFNLSAGCVCLWADK</sequence>
<feature type="transmembrane region" description="Helical" evidence="1">
    <location>
        <begin position="20"/>
        <end position="38"/>
    </location>
</feature>
<evidence type="ECO:0000313" key="2">
    <source>
        <dbReference type="EMBL" id="AJJ34889.1"/>
    </source>
</evidence>
<dbReference type="Proteomes" id="UP000031883">
    <property type="component" value="Chromosome"/>
</dbReference>
<evidence type="ECO:0000256" key="1">
    <source>
        <dbReference type="SAM" id="Phobius"/>
    </source>
</evidence>
<protein>
    <submittedName>
        <fullName evidence="2">Uncharacterized protein</fullName>
    </submittedName>
</protein>
<accession>A0ABN4FBB8</accession>
<gene>
    <name evidence="2" type="ORF">CH54_312</name>
</gene>
<organism evidence="2 3">
    <name type="scientific">Yersinia rochesterensis</name>
    <dbReference type="NCBI Taxonomy" id="1604335"/>
    <lineage>
        <taxon>Bacteria</taxon>
        <taxon>Pseudomonadati</taxon>
        <taxon>Pseudomonadota</taxon>
        <taxon>Gammaproteobacteria</taxon>
        <taxon>Enterobacterales</taxon>
        <taxon>Yersiniaceae</taxon>
        <taxon>Yersinia</taxon>
    </lineage>
</organism>
<keyword evidence="1" id="KW-0812">Transmembrane</keyword>
<dbReference type="PROSITE" id="PS51257">
    <property type="entry name" value="PROKAR_LIPOPROTEIN"/>
    <property type="match status" value="1"/>
</dbReference>
<keyword evidence="3" id="KW-1185">Reference proteome</keyword>
<keyword evidence="1" id="KW-0472">Membrane</keyword>
<evidence type="ECO:0000313" key="3">
    <source>
        <dbReference type="Proteomes" id="UP000031883"/>
    </source>
</evidence>